<dbReference type="Gene3D" id="2.30.24.10">
    <property type="entry name" value="CAT RNA-binding domain"/>
    <property type="match status" value="1"/>
</dbReference>
<proteinExistence type="predicted"/>
<evidence type="ECO:0000313" key="3">
    <source>
        <dbReference type="EMBL" id="MFC0521992.1"/>
    </source>
</evidence>
<dbReference type="EMBL" id="JBHLTP010000001">
    <property type="protein sequence ID" value="MFC0521992.1"/>
    <property type="molecule type" value="Genomic_DNA"/>
</dbReference>
<dbReference type="SUPFAM" id="SSF63520">
    <property type="entry name" value="PTS-regulatory domain, PRD"/>
    <property type="match status" value="2"/>
</dbReference>
<dbReference type="InterPro" id="IPR036634">
    <property type="entry name" value="PRD_sf"/>
</dbReference>
<evidence type="ECO:0000256" key="1">
    <source>
        <dbReference type="ARBA" id="ARBA00022737"/>
    </source>
</evidence>
<gene>
    <name evidence="3" type="primary">glcT</name>
    <name evidence="3" type="ORF">ACFFGV_00115</name>
</gene>
<evidence type="ECO:0000259" key="2">
    <source>
        <dbReference type="PROSITE" id="PS51372"/>
    </source>
</evidence>
<dbReference type="Gene3D" id="1.20.890.100">
    <property type="match status" value="1"/>
</dbReference>
<dbReference type="Gene3D" id="1.20.58.1950">
    <property type="match status" value="1"/>
</dbReference>
<sequence length="278" mass="31967">MGNHIIVERVLNNNVLVAVQENQEEVILIGKGIGFGKKKGYEVDLDSVEKLYRLEDASAQEKYKQLLPQINEEFVGFMNDVMDHIEERMNNKLNEHIHIALTDHIAFAIKRLNDGLDFKNPFLIEIQSLYPKEYEVAKEVVSMIHETLGFAMPDGEVGFIAIHIHSAITDKKVAEINKDSQLIQHLTSLVESQLSIDLDKQSVDYHRLVQHLRRAIERAHKGEALGERNKLDNLLKLEYPVCYNLAWKLIKVMQRTLQKPVDDAEAVYLTIHLQRLLS</sequence>
<dbReference type="PANTHER" id="PTHR30185:SF16">
    <property type="entry name" value="PROTEIN GLCT"/>
    <property type="match status" value="1"/>
</dbReference>
<dbReference type="RefSeq" id="WP_377344471.1">
    <property type="nucleotide sequence ID" value="NZ_JBHLTP010000001.1"/>
</dbReference>
<comment type="caution">
    <text evidence="3">The sequence shown here is derived from an EMBL/GenBank/DDBJ whole genome shotgun (WGS) entry which is preliminary data.</text>
</comment>
<dbReference type="Pfam" id="PF00874">
    <property type="entry name" value="PRD"/>
    <property type="match status" value="2"/>
</dbReference>
<accession>A0ABV6LI16</accession>
<keyword evidence="4" id="KW-1185">Reference proteome</keyword>
<dbReference type="Gene3D" id="1.10.1790.10">
    <property type="entry name" value="PRD domain"/>
    <property type="match status" value="1"/>
</dbReference>
<feature type="domain" description="PRD" evidence="2">
    <location>
        <begin position="69"/>
        <end position="174"/>
    </location>
</feature>
<dbReference type="InterPro" id="IPR036650">
    <property type="entry name" value="CAT_RNA-bd_dom_sf"/>
</dbReference>
<feature type="domain" description="PRD" evidence="2">
    <location>
        <begin position="175"/>
        <end position="278"/>
    </location>
</feature>
<dbReference type="InterPro" id="IPR004341">
    <property type="entry name" value="CAT_RNA-bd_dom"/>
</dbReference>
<dbReference type="PANTHER" id="PTHR30185">
    <property type="entry name" value="CRYPTIC BETA-GLUCOSIDE BGL OPERON ANTITERMINATOR"/>
    <property type="match status" value="1"/>
</dbReference>
<name>A0ABV6LI16_9BACI</name>
<organism evidence="3 4">
    <name type="scientific">Pontibacillus salicampi</name>
    <dbReference type="NCBI Taxonomy" id="1449801"/>
    <lineage>
        <taxon>Bacteria</taxon>
        <taxon>Bacillati</taxon>
        <taxon>Bacillota</taxon>
        <taxon>Bacilli</taxon>
        <taxon>Bacillales</taxon>
        <taxon>Bacillaceae</taxon>
        <taxon>Pontibacillus</taxon>
    </lineage>
</organism>
<protein>
    <submittedName>
        <fullName evidence="3">Glucose PTS transporter transcription antiterminator GlcT</fullName>
    </submittedName>
</protein>
<dbReference type="SMART" id="SM01061">
    <property type="entry name" value="CAT_RBD"/>
    <property type="match status" value="1"/>
</dbReference>
<keyword evidence="1" id="KW-0677">Repeat</keyword>
<dbReference type="InterPro" id="IPR050661">
    <property type="entry name" value="BglG_antiterminators"/>
</dbReference>
<dbReference type="SUPFAM" id="SSF50151">
    <property type="entry name" value="SacY-like RNA-binding domain"/>
    <property type="match status" value="1"/>
</dbReference>
<dbReference type="Proteomes" id="UP001589836">
    <property type="component" value="Unassembled WGS sequence"/>
</dbReference>
<dbReference type="InterPro" id="IPR011608">
    <property type="entry name" value="PRD"/>
</dbReference>
<evidence type="ECO:0000313" key="4">
    <source>
        <dbReference type="Proteomes" id="UP001589836"/>
    </source>
</evidence>
<dbReference type="NCBIfam" id="NF047357">
    <property type="entry name" value="antiterm_GlcT"/>
    <property type="match status" value="1"/>
</dbReference>
<dbReference type="Pfam" id="PF03123">
    <property type="entry name" value="CAT_RBD"/>
    <property type="match status" value="1"/>
</dbReference>
<reference evidence="3 4" key="1">
    <citation type="submission" date="2024-09" db="EMBL/GenBank/DDBJ databases">
        <authorList>
            <person name="Sun Q."/>
            <person name="Mori K."/>
        </authorList>
    </citation>
    <scope>NUCLEOTIDE SEQUENCE [LARGE SCALE GENOMIC DNA]</scope>
    <source>
        <strain evidence="3 4">NCAIM B.02529</strain>
    </source>
</reference>
<dbReference type="PROSITE" id="PS51372">
    <property type="entry name" value="PRD_2"/>
    <property type="match status" value="2"/>
</dbReference>